<reference evidence="1 2" key="1">
    <citation type="submission" date="2018-06" db="EMBL/GenBank/DDBJ databases">
        <authorList>
            <consortium name="Pathogen Informatics"/>
            <person name="Doyle S."/>
        </authorList>
    </citation>
    <scope>NUCLEOTIDE SEQUENCE [LARGE SCALE GENOMIC DNA]</scope>
    <source>
        <strain evidence="1 2">NCTC10211</strain>
    </source>
</reference>
<organism evidence="1 2">
    <name type="scientific">Serratia marcescens</name>
    <dbReference type="NCBI Taxonomy" id="615"/>
    <lineage>
        <taxon>Bacteria</taxon>
        <taxon>Pseudomonadati</taxon>
        <taxon>Pseudomonadota</taxon>
        <taxon>Gammaproteobacteria</taxon>
        <taxon>Enterobacterales</taxon>
        <taxon>Yersiniaceae</taxon>
        <taxon>Serratia</taxon>
    </lineage>
</organism>
<dbReference type="AlphaFoldDB" id="A0A379YZU6"/>
<dbReference type="Proteomes" id="UP000254765">
    <property type="component" value="Unassembled WGS sequence"/>
</dbReference>
<proteinExistence type="predicted"/>
<sequence>MPPNPATVTISSINILVSLLPATFTSQSPT</sequence>
<evidence type="ECO:0000313" key="1">
    <source>
        <dbReference type="EMBL" id="SUI52931.1"/>
    </source>
</evidence>
<name>A0A379YZU6_SERMA</name>
<evidence type="ECO:0000313" key="2">
    <source>
        <dbReference type="Proteomes" id="UP000254765"/>
    </source>
</evidence>
<protein>
    <submittedName>
        <fullName evidence="1">Uncharacterized protein</fullName>
    </submittedName>
</protein>
<dbReference type="EMBL" id="UGYK01000002">
    <property type="protein sequence ID" value="SUI52931.1"/>
    <property type="molecule type" value="Genomic_DNA"/>
</dbReference>
<gene>
    <name evidence="1" type="ORF">NCTC10211_02818</name>
</gene>
<accession>A0A379YZU6</accession>